<comment type="caution">
    <text evidence="1">The sequence shown here is derived from an EMBL/GenBank/DDBJ whole genome shotgun (WGS) entry which is preliminary data.</text>
</comment>
<evidence type="ECO:0000313" key="2">
    <source>
        <dbReference type="Proteomes" id="UP000789901"/>
    </source>
</evidence>
<dbReference type="SUPFAM" id="SSF54373">
    <property type="entry name" value="FAD-linked reductases, C-terminal domain"/>
    <property type="match status" value="1"/>
</dbReference>
<sequence length="83" mass="9718">IGYLELGSNNLFDQPKIHLNFFEKCVDLYQMISSFKLHQEILKQPLLSTIYNVKEIGINNEFGQWCTNGNGMSDEDWEKYIVN</sequence>
<gene>
    <name evidence="1" type="ORF">GMARGA_LOCUS20002</name>
</gene>
<feature type="non-terminal residue" evidence="1">
    <location>
        <position position="1"/>
    </location>
</feature>
<name>A0ABN7VKY5_GIGMA</name>
<reference evidence="1 2" key="1">
    <citation type="submission" date="2021-06" db="EMBL/GenBank/DDBJ databases">
        <authorList>
            <person name="Kallberg Y."/>
            <person name="Tangrot J."/>
            <person name="Rosling A."/>
        </authorList>
    </citation>
    <scope>NUCLEOTIDE SEQUENCE [LARGE SCALE GENOMIC DNA]</scope>
    <source>
        <strain evidence="1 2">120-4 pot B 10/14</strain>
    </source>
</reference>
<accession>A0ABN7VKY5</accession>
<dbReference type="EMBL" id="CAJVQB010017163">
    <property type="protein sequence ID" value="CAG8783012.1"/>
    <property type="molecule type" value="Genomic_DNA"/>
</dbReference>
<keyword evidence="2" id="KW-1185">Reference proteome</keyword>
<dbReference type="Proteomes" id="UP000789901">
    <property type="component" value="Unassembled WGS sequence"/>
</dbReference>
<dbReference type="Gene3D" id="3.30.560.10">
    <property type="entry name" value="Glucose Oxidase, domain 3"/>
    <property type="match status" value="1"/>
</dbReference>
<protein>
    <submittedName>
        <fullName evidence="1">20605_t:CDS:1</fullName>
    </submittedName>
</protein>
<evidence type="ECO:0000313" key="1">
    <source>
        <dbReference type="EMBL" id="CAG8783012.1"/>
    </source>
</evidence>
<proteinExistence type="predicted"/>
<organism evidence="1 2">
    <name type="scientific">Gigaspora margarita</name>
    <dbReference type="NCBI Taxonomy" id="4874"/>
    <lineage>
        <taxon>Eukaryota</taxon>
        <taxon>Fungi</taxon>
        <taxon>Fungi incertae sedis</taxon>
        <taxon>Mucoromycota</taxon>
        <taxon>Glomeromycotina</taxon>
        <taxon>Glomeromycetes</taxon>
        <taxon>Diversisporales</taxon>
        <taxon>Gigasporaceae</taxon>
        <taxon>Gigaspora</taxon>
    </lineage>
</organism>